<dbReference type="RefSeq" id="WP_191748078.1">
    <property type="nucleotide sequence ID" value="NZ_JACSQZ010000005.1"/>
</dbReference>
<dbReference type="Proteomes" id="UP000640335">
    <property type="component" value="Unassembled WGS sequence"/>
</dbReference>
<keyword evidence="2" id="KW-1185">Reference proteome</keyword>
<comment type="caution">
    <text evidence="1">The sequence shown here is derived from an EMBL/GenBank/DDBJ whole genome shotgun (WGS) entry which is preliminary data.</text>
</comment>
<name>A0ABR8Q0I4_9CLOT</name>
<protein>
    <recommendedName>
        <fullName evidence="3">Phage protein</fullName>
    </recommendedName>
</protein>
<proteinExistence type="predicted"/>
<evidence type="ECO:0000313" key="2">
    <source>
        <dbReference type="Proteomes" id="UP000640335"/>
    </source>
</evidence>
<accession>A0ABR8Q0I4</accession>
<evidence type="ECO:0008006" key="3">
    <source>
        <dbReference type="Google" id="ProtNLM"/>
    </source>
</evidence>
<dbReference type="EMBL" id="JACSQZ010000005">
    <property type="protein sequence ID" value="MBD7913933.1"/>
    <property type="molecule type" value="Genomic_DNA"/>
</dbReference>
<organism evidence="1 2">
    <name type="scientific">Clostridium gallinarum</name>
    <dbReference type="NCBI Taxonomy" id="2762246"/>
    <lineage>
        <taxon>Bacteria</taxon>
        <taxon>Bacillati</taxon>
        <taxon>Bacillota</taxon>
        <taxon>Clostridia</taxon>
        <taxon>Eubacteriales</taxon>
        <taxon>Clostridiaceae</taxon>
        <taxon>Clostridium</taxon>
    </lineage>
</organism>
<gene>
    <name evidence="1" type="ORF">H9660_02115</name>
</gene>
<sequence length="56" mass="6492">MNEELIKTLIDEYKETEKALELGIDWLNEKDYAKGKLDLVKVIIADLQELAEKTIN</sequence>
<evidence type="ECO:0000313" key="1">
    <source>
        <dbReference type="EMBL" id="MBD7913933.1"/>
    </source>
</evidence>
<reference evidence="1 2" key="1">
    <citation type="submission" date="2020-08" db="EMBL/GenBank/DDBJ databases">
        <title>A Genomic Blueprint of the Chicken Gut Microbiome.</title>
        <authorList>
            <person name="Gilroy R."/>
            <person name="Ravi A."/>
            <person name="Getino M."/>
            <person name="Pursley I."/>
            <person name="Horton D.L."/>
            <person name="Alikhan N.-F."/>
            <person name="Baker D."/>
            <person name="Gharbi K."/>
            <person name="Hall N."/>
            <person name="Watson M."/>
            <person name="Adriaenssens E.M."/>
            <person name="Foster-Nyarko E."/>
            <person name="Jarju S."/>
            <person name="Secka A."/>
            <person name="Antonio M."/>
            <person name="Oren A."/>
            <person name="Chaudhuri R."/>
            <person name="La Ragione R.M."/>
            <person name="Hildebrand F."/>
            <person name="Pallen M.J."/>
        </authorList>
    </citation>
    <scope>NUCLEOTIDE SEQUENCE [LARGE SCALE GENOMIC DNA]</scope>
    <source>
        <strain evidence="1 2">Sa3CUN1</strain>
    </source>
</reference>